<dbReference type="GO" id="GO:0051865">
    <property type="term" value="P:protein autoubiquitination"/>
    <property type="evidence" value="ECO:0007669"/>
    <property type="project" value="Ensembl"/>
</dbReference>
<reference evidence="23" key="1">
    <citation type="submission" date="2025-08" db="UniProtKB">
        <authorList>
            <consortium name="RefSeq"/>
        </authorList>
    </citation>
    <scope>IDENTIFICATION</scope>
</reference>
<evidence type="ECO:0000256" key="12">
    <source>
        <dbReference type="ARBA" id="ARBA00022843"/>
    </source>
</evidence>
<dbReference type="SUPFAM" id="SSF57850">
    <property type="entry name" value="RING/U-box"/>
    <property type="match status" value="1"/>
</dbReference>
<keyword evidence="13 18" id="KW-0175">Coiled coil</keyword>
<dbReference type="Gene3D" id="2.60.120.920">
    <property type="match status" value="1"/>
</dbReference>
<evidence type="ECO:0000259" key="21">
    <source>
        <dbReference type="PROSITE" id="PS50188"/>
    </source>
</evidence>
<dbReference type="EC" id="2.3.2.27" evidence="5"/>
<evidence type="ECO:0000256" key="5">
    <source>
        <dbReference type="ARBA" id="ARBA00012483"/>
    </source>
</evidence>
<protein>
    <recommendedName>
        <fullName evidence="15">E3 ubiquitin-protein ligase TRIM11</fullName>
        <ecNumber evidence="5">2.3.2.27</ecNumber>
    </recommendedName>
    <alternativeName>
        <fullName evidence="16">Tripartite motif-containing protein 11</fullName>
    </alternativeName>
</protein>
<comment type="subcellular location">
    <subcellularLocation>
        <location evidence="2">Cytoplasm</location>
    </subcellularLocation>
</comment>
<dbReference type="STRING" id="1868482.ENSTSYP00000007782"/>
<dbReference type="Pfam" id="PF13445">
    <property type="entry name" value="zf-RING_UBOX"/>
    <property type="match status" value="1"/>
</dbReference>
<dbReference type="SMART" id="SM00336">
    <property type="entry name" value="BBOX"/>
    <property type="match status" value="1"/>
</dbReference>
<keyword evidence="22" id="KW-1185">Reference proteome</keyword>
<feature type="coiled-coil region" evidence="18">
    <location>
        <begin position="197"/>
        <end position="245"/>
    </location>
</feature>
<dbReference type="Pfam" id="PF00622">
    <property type="entry name" value="SPRY"/>
    <property type="match status" value="1"/>
</dbReference>
<dbReference type="GO" id="GO:0046597">
    <property type="term" value="P:host-mediated suppression of symbiont invasion"/>
    <property type="evidence" value="ECO:0007669"/>
    <property type="project" value="UniProtKB-ARBA"/>
</dbReference>
<dbReference type="SMART" id="SM00184">
    <property type="entry name" value="RING"/>
    <property type="match status" value="1"/>
</dbReference>
<evidence type="ECO:0000313" key="23">
    <source>
        <dbReference type="RefSeq" id="XP_008059794.1"/>
    </source>
</evidence>
<dbReference type="GO" id="GO:0046598">
    <property type="term" value="P:positive regulation of viral entry into host cell"/>
    <property type="evidence" value="ECO:0007669"/>
    <property type="project" value="UniProtKB-ARBA"/>
</dbReference>
<dbReference type="InterPro" id="IPR000315">
    <property type="entry name" value="Znf_B-box"/>
</dbReference>
<dbReference type="InterPro" id="IPR003877">
    <property type="entry name" value="SPRY_dom"/>
</dbReference>
<evidence type="ECO:0000256" key="10">
    <source>
        <dbReference type="ARBA" id="ARBA00022786"/>
    </source>
</evidence>
<dbReference type="Proteomes" id="UP000189704">
    <property type="component" value="Unplaced"/>
</dbReference>
<gene>
    <name evidence="23" type="primary">TRIM17</name>
</gene>
<evidence type="ECO:0000259" key="19">
    <source>
        <dbReference type="PROSITE" id="PS50089"/>
    </source>
</evidence>
<accession>A0A1U7TIC1</accession>
<evidence type="ECO:0000256" key="1">
    <source>
        <dbReference type="ARBA" id="ARBA00000900"/>
    </source>
</evidence>
<evidence type="ECO:0000256" key="9">
    <source>
        <dbReference type="ARBA" id="ARBA00022771"/>
    </source>
</evidence>
<evidence type="ECO:0000313" key="22">
    <source>
        <dbReference type="Proteomes" id="UP000189704"/>
    </source>
</evidence>
<dbReference type="InterPro" id="IPR043136">
    <property type="entry name" value="B30.2/SPRY_sf"/>
</dbReference>
<dbReference type="InterPro" id="IPR050143">
    <property type="entry name" value="TRIM/RBCC"/>
</dbReference>
<dbReference type="SMART" id="SM00589">
    <property type="entry name" value="PRY"/>
    <property type="match status" value="1"/>
</dbReference>
<dbReference type="CDD" id="cd15812">
    <property type="entry name" value="SPRY_PRY_TRIM17"/>
    <property type="match status" value="1"/>
</dbReference>
<dbReference type="GO" id="GO:0044790">
    <property type="term" value="P:suppression of viral release by host"/>
    <property type="evidence" value="ECO:0007669"/>
    <property type="project" value="UniProtKB-ARBA"/>
</dbReference>
<dbReference type="GeneID" id="103263937"/>
<feature type="domain" description="B box-type" evidence="20">
    <location>
        <begin position="94"/>
        <end position="135"/>
    </location>
</feature>
<comment type="pathway">
    <text evidence="3">Protein modification; protein ubiquitination.</text>
</comment>
<dbReference type="PROSITE" id="PS50188">
    <property type="entry name" value="B302_SPRY"/>
    <property type="match status" value="1"/>
</dbReference>
<dbReference type="Gene3D" id="3.30.40.10">
    <property type="entry name" value="Zinc/RING finger domain, C3HC4 (zinc finger)"/>
    <property type="match status" value="1"/>
</dbReference>
<keyword evidence="10" id="KW-0833">Ubl conjugation pathway</keyword>
<dbReference type="CDD" id="cd19762">
    <property type="entry name" value="Bbox2_TRIM7-like"/>
    <property type="match status" value="1"/>
</dbReference>
<dbReference type="PROSITE" id="PS50089">
    <property type="entry name" value="ZF_RING_2"/>
    <property type="match status" value="1"/>
</dbReference>
<dbReference type="KEGG" id="csyr:103263937"/>
<dbReference type="SUPFAM" id="SSF57845">
    <property type="entry name" value="B-box zinc-binding domain"/>
    <property type="match status" value="1"/>
</dbReference>
<evidence type="ECO:0000259" key="20">
    <source>
        <dbReference type="PROSITE" id="PS50119"/>
    </source>
</evidence>
<keyword evidence="8" id="KW-0479">Metal-binding</keyword>
<dbReference type="CDD" id="cd16595">
    <property type="entry name" value="RING-HC_TRIM17_C-IV"/>
    <property type="match status" value="1"/>
</dbReference>
<comment type="catalytic activity">
    <reaction evidence="1">
        <text>S-ubiquitinyl-[E2 ubiquitin-conjugating enzyme]-L-cysteine + [acceptor protein]-L-lysine = [E2 ubiquitin-conjugating enzyme]-L-cysteine + N(6)-ubiquitinyl-[acceptor protein]-L-lysine.</text>
        <dbReference type="EC" id="2.3.2.27"/>
    </reaction>
</comment>
<dbReference type="InterPro" id="IPR027370">
    <property type="entry name" value="Znf-RING_euk"/>
</dbReference>
<dbReference type="InterPro" id="IPR013083">
    <property type="entry name" value="Znf_RING/FYVE/PHD"/>
</dbReference>
<keyword evidence="6" id="KW-0963">Cytoplasm</keyword>
<dbReference type="GO" id="GO:0032880">
    <property type="term" value="P:regulation of protein localization"/>
    <property type="evidence" value="ECO:0007669"/>
    <property type="project" value="Ensembl"/>
</dbReference>
<evidence type="ECO:0000256" key="15">
    <source>
        <dbReference type="ARBA" id="ARBA00072855"/>
    </source>
</evidence>
<dbReference type="Gene3D" id="3.30.160.60">
    <property type="entry name" value="Classic Zinc Finger"/>
    <property type="match status" value="1"/>
</dbReference>
<organism evidence="22 23">
    <name type="scientific">Carlito syrichta</name>
    <name type="common">Philippine tarsier</name>
    <name type="synonym">Tarsius syrichta</name>
    <dbReference type="NCBI Taxonomy" id="1868482"/>
    <lineage>
        <taxon>Eukaryota</taxon>
        <taxon>Metazoa</taxon>
        <taxon>Chordata</taxon>
        <taxon>Craniata</taxon>
        <taxon>Vertebrata</taxon>
        <taxon>Euteleostomi</taxon>
        <taxon>Mammalia</taxon>
        <taxon>Eutheria</taxon>
        <taxon>Euarchontoglires</taxon>
        <taxon>Primates</taxon>
        <taxon>Haplorrhini</taxon>
        <taxon>Tarsiiformes</taxon>
        <taxon>Tarsiidae</taxon>
        <taxon>Carlito</taxon>
    </lineage>
</organism>
<dbReference type="InterPro" id="IPR001870">
    <property type="entry name" value="B30.2/SPRY"/>
</dbReference>
<evidence type="ECO:0000256" key="14">
    <source>
        <dbReference type="ARBA" id="ARBA00065411"/>
    </source>
</evidence>
<evidence type="ECO:0000256" key="18">
    <source>
        <dbReference type="SAM" id="Coils"/>
    </source>
</evidence>
<dbReference type="PROSITE" id="PS50119">
    <property type="entry name" value="ZF_BBOX"/>
    <property type="match status" value="1"/>
</dbReference>
<keyword evidence="7" id="KW-0808">Transferase</keyword>
<name>A0A1U7TIC1_CARSF</name>
<dbReference type="PROSITE" id="PS00518">
    <property type="entry name" value="ZF_RING_1"/>
    <property type="match status" value="1"/>
</dbReference>
<dbReference type="GO" id="GO:0005737">
    <property type="term" value="C:cytoplasm"/>
    <property type="evidence" value="ECO:0007669"/>
    <property type="project" value="UniProtKB-SubCell"/>
</dbReference>
<dbReference type="SMART" id="SM00449">
    <property type="entry name" value="SPRY"/>
    <property type="match status" value="1"/>
</dbReference>
<evidence type="ECO:0000256" key="6">
    <source>
        <dbReference type="ARBA" id="ARBA00022490"/>
    </source>
</evidence>
<sequence length="477" mass="54902">MDAVELARRLQEEATCSICLDYFTDPVMTTCGHNFCRECIRLSWEKARGKKGRRRQKDAFPCPECRELFPQRNLRPNRLLTKVAEMARQHPSLQKSDLCREHQEPLKLFCQEDQSPICVVCRESREHRLHSVLPVEEAVQGYKLKLEDDMALLREEMTRTEVLQAREEQSLAEWQDKVQKRRERIVVEFEKTTLFLMEEEQRLLQALKEEEKETTTQLQESKASMEQQSHALKRLLLQLEDQSQQEPLHMLQDMKDSLGRKNSLRVQHPEATPPTELRTVCRVPGQIEVLKGFQEDVVPDPNSAYPYLLLYDSRQRHYLSSPPEDSAFHNKDRFVAYPCAVGQTTFSSGRHYWEVGMNLTGDALWALGVCRDTVSRKDRVPKSPENGFWVVQLSKGTKYLPVMSVPTPVTLTEPPSHVGIFLDFEAGEVSFYSVNDGSHLHTYSQATFLGPLQPFFCLGAPKSGQMVTSTVTMWVKG</sequence>
<dbReference type="InterPro" id="IPR035687">
    <property type="entry name" value="TRIM17_PRY/SPRY"/>
</dbReference>
<dbReference type="FunFam" id="3.30.40.10:FF:000232">
    <property type="entry name" value="E3 ubiquitin-protein ligase TRIM11"/>
    <property type="match status" value="1"/>
</dbReference>
<dbReference type="CTD" id="51127"/>
<feature type="domain" description="B30.2/SPRY" evidence="21">
    <location>
        <begin position="275"/>
        <end position="474"/>
    </location>
</feature>
<evidence type="ECO:0000256" key="4">
    <source>
        <dbReference type="ARBA" id="ARBA00008518"/>
    </source>
</evidence>
<dbReference type="GO" id="GO:0030674">
    <property type="term" value="F:protein-macromolecule adaptor activity"/>
    <property type="evidence" value="ECO:0007669"/>
    <property type="project" value="Ensembl"/>
</dbReference>
<dbReference type="InterPro" id="IPR006574">
    <property type="entry name" value="PRY"/>
</dbReference>
<dbReference type="PRINTS" id="PR01407">
    <property type="entry name" value="BUTYPHLNCDUF"/>
</dbReference>
<comment type="subunit">
    <text evidence="14">Binds cytoplasmic tail of integrin alpha-1. Interacts with the HN peptide. Interacts with PHOX2B. Interacts (when autoubiquitinated) with SQSTM1/p62; promoting AIM2 recruitment to autophagosomes. Interacts with AIM2; promoting its autophagy-dependent degradation.</text>
</comment>
<evidence type="ECO:0000256" key="8">
    <source>
        <dbReference type="ARBA" id="ARBA00022723"/>
    </source>
</evidence>
<dbReference type="InterPro" id="IPR013320">
    <property type="entry name" value="ConA-like_dom_sf"/>
</dbReference>
<keyword evidence="11" id="KW-0862">Zinc</keyword>
<dbReference type="OMA" id="YPCVVGQ"/>
<dbReference type="InterPro" id="IPR001841">
    <property type="entry name" value="Znf_RING"/>
</dbReference>
<dbReference type="PANTHER" id="PTHR24103">
    <property type="entry name" value="E3 UBIQUITIN-PROTEIN LIGASE TRIM"/>
    <property type="match status" value="1"/>
</dbReference>
<comment type="similarity">
    <text evidence="4">Belongs to the TRIM/RBCC family.</text>
</comment>
<dbReference type="GO" id="GO:0006914">
    <property type="term" value="P:autophagy"/>
    <property type="evidence" value="ECO:0007669"/>
    <property type="project" value="Ensembl"/>
</dbReference>
<dbReference type="OrthoDB" id="654191at2759"/>
<dbReference type="InterPro" id="IPR003879">
    <property type="entry name" value="Butyrophylin_SPRY"/>
</dbReference>
<dbReference type="SUPFAM" id="SSF49899">
    <property type="entry name" value="Concanavalin A-like lectins/glucanases"/>
    <property type="match status" value="1"/>
</dbReference>
<evidence type="ECO:0000256" key="13">
    <source>
        <dbReference type="ARBA" id="ARBA00023054"/>
    </source>
</evidence>
<keyword evidence="9 17" id="KW-0863">Zinc-finger</keyword>
<evidence type="ECO:0000256" key="11">
    <source>
        <dbReference type="ARBA" id="ARBA00022833"/>
    </source>
</evidence>
<dbReference type="FunFam" id="2.60.120.920:FF:000004">
    <property type="entry name" value="Butyrophilin subfamily 1 member A1"/>
    <property type="match status" value="1"/>
</dbReference>
<proteinExistence type="inferred from homology"/>
<feature type="domain" description="RING-type" evidence="19">
    <location>
        <begin position="16"/>
        <end position="66"/>
    </location>
</feature>
<dbReference type="Pfam" id="PF00643">
    <property type="entry name" value="zf-B_box"/>
    <property type="match status" value="1"/>
</dbReference>
<dbReference type="GO" id="GO:0008270">
    <property type="term" value="F:zinc ion binding"/>
    <property type="evidence" value="ECO:0007669"/>
    <property type="project" value="UniProtKB-KW"/>
</dbReference>
<evidence type="ECO:0000256" key="16">
    <source>
        <dbReference type="ARBA" id="ARBA00076836"/>
    </source>
</evidence>
<evidence type="ECO:0000256" key="17">
    <source>
        <dbReference type="PROSITE-ProRule" id="PRU00024"/>
    </source>
</evidence>
<dbReference type="AlphaFoldDB" id="A0A1U7TIC1"/>
<dbReference type="InterPro" id="IPR017907">
    <property type="entry name" value="Znf_RING_CS"/>
</dbReference>
<evidence type="ECO:0000256" key="7">
    <source>
        <dbReference type="ARBA" id="ARBA00022679"/>
    </source>
</evidence>
<keyword evidence="12" id="KW-0832">Ubl conjugation</keyword>
<dbReference type="RefSeq" id="XP_008059794.1">
    <property type="nucleotide sequence ID" value="XM_008061603.2"/>
</dbReference>
<dbReference type="GO" id="GO:0005634">
    <property type="term" value="C:nucleus"/>
    <property type="evidence" value="ECO:0007669"/>
    <property type="project" value="UniProtKB-ARBA"/>
</dbReference>
<evidence type="ECO:0000256" key="3">
    <source>
        <dbReference type="ARBA" id="ARBA00004906"/>
    </source>
</evidence>
<evidence type="ECO:0000256" key="2">
    <source>
        <dbReference type="ARBA" id="ARBA00004496"/>
    </source>
</evidence>
<dbReference type="GO" id="GO:0061630">
    <property type="term" value="F:ubiquitin protein ligase activity"/>
    <property type="evidence" value="ECO:0007669"/>
    <property type="project" value="UniProtKB-EC"/>
</dbReference>